<keyword evidence="1" id="KW-1133">Transmembrane helix</keyword>
<comment type="caution">
    <text evidence="2">The sequence shown here is derived from an EMBL/GenBank/DDBJ whole genome shotgun (WGS) entry which is preliminary data.</text>
</comment>
<dbReference type="SUPFAM" id="SSF48452">
    <property type="entry name" value="TPR-like"/>
    <property type="match status" value="1"/>
</dbReference>
<keyword evidence="1" id="KW-0472">Membrane</keyword>
<dbReference type="EMBL" id="BART01029271">
    <property type="protein sequence ID" value="GAG99220.1"/>
    <property type="molecule type" value="Genomic_DNA"/>
</dbReference>
<dbReference type="AlphaFoldDB" id="X1BVY9"/>
<protein>
    <recommendedName>
        <fullName evidence="3">Tetratricopeptide repeat protein</fullName>
    </recommendedName>
</protein>
<reference evidence="2" key="1">
    <citation type="journal article" date="2014" name="Front. Microbiol.">
        <title>High frequency of phylogenetically diverse reductive dehalogenase-homologous genes in deep subseafloor sedimentary metagenomes.</title>
        <authorList>
            <person name="Kawai M."/>
            <person name="Futagami T."/>
            <person name="Toyoda A."/>
            <person name="Takaki Y."/>
            <person name="Nishi S."/>
            <person name="Hori S."/>
            <person name="Arai W."/>
            <person name="Tsubouchi T."/>
            <person name="Morono Y."/>
            <person name="Uchiyama I."/>
            <person name="Ito T."/>
            <person name="Fujiyama A."/>
            <person name="Inagaki F."/>
            <person name="Takami H."/>
        </authorList>
    </citation>
    <scope>NUCLEOTIDE SEQUENCE</scope>
    <source>
        <strain evidence="2">Expedition CK06-06</strain>
    </source>
</reference>
<gene>
    <name evidence="2" type="ORF">S01H4_51407</name>
</gene>
<proteinExistence type="predicted"/>
<sequence>ATFVPVVPGIAMVFLLGRLAGAFVFAQHVIASESSEEAAVLPEPIATPHSSTQLAVQPVAQPVVQPSPSAASPGASTQGFELIKFVRALAQRAETDLDGVLAEAEALRKANPRAAGLLAELCKLYVRADRQREAVATATEAISLAVPDCRY</sequence>
<evidence type="ECO:0000313" key="2">
    <source>
        <dbReference type="EMBL" id="GAG99220.1"/>
    </source>
</evidence>
<dbReference type="InterPro" id="IPR011990">
    <property type="entry name" value="TPR-like_helical_dom_sf"/>
</dbReference>
<evidence type="ECO:0000256" key="1">
    <source>
        <dbReference type="SAM" id="Phobius"/>
    </source>
</evidence>
<evidence type="ECO:0008006" key="3">
    <source>
        <dbReference type="Google" id="ProtNLM"/>
    </source>
</evidence>
<organism evidence="2">
    <name type="scientific">marine sediment metagenome</name>
    <dbReference type="NCBI Taxonomy" id="412755"/>
    <lineage>
        <taxon>unclassified sequences</taxon>
        <taxon>metagenomes</taxon>
        <taxon>ecological metagenomes</taxon>
    </lineage>
</organism>
<name>X1BVY9_9ZZZZ</name>
<accession>X1BVY9</accession>
<feature type="non-terminal residue" evidence="2">
    <location>
        <position position="1"/>
    </location>
</feature>
<keyword evidence="1" id="KW-0812">Transmembrane</keyword>
<feature type="transmembrane region" description="Helical" evidence="1">
    <location>
        <begin position="6"/>
        <end position="26"/>
    </location>
</feature>